<organism evidence="2">
    <name type="scientific">Shewanella decolorationis</name>
    <dbReference type="NCBI Taxonomy" id="256839"/>
    <lineage>
        <taxon>Bacteria</taxon>
        <taxon>Pseudomonadati</taxon>
        <taxon>Pseudomonadota</taxon>
        <taxon>Gammaproteobacteria</taxon>
        <taxon>Alteromonadales</taxon>
        <taxon>Shewanellaceae</taxon>
        <taxon>Shewanella</taxon>
    </lineage>
</organism>
<proteinExistence type="predicted"/>
<evidence type="ECO:0000313" key="2">
    <source>
        <dbReference type="EMBL" id="QDZ92995.1"/>
    </source>
</evidence>
<protein>
    <submittedName>
        <fullName evidence="2">Uncharacterized protein</fullName>
    </submittedName>
</protein>
<dbReference type="AlphaFoldDB" id="A0A5B8R2P3"/>
<feature type="region of interest" description="Disordered" evidence="1">
    <location>
        <begin position="65"/>
        <end position="95"/>
    </location>
</feature>
<reference evidence="2" key="1">
    <citation type="journal article" date="2019" name="Ecotoxicol. Environ. Saf.">
        <title>Microbial characterization of heavy metal resistant bacterial strains isolated from an electroplating wastewater treatment plant.</title>
        <authorList>
            <person name="Cai X."/>
            <person name="Zheng X."/>
            <person name="Zhang D."/>
            <person name="Iqbal W."/>
            <person name="Liu C."/>
            <person name="Yang B."/>
            <person name="Zhao X."/>
            <person name="Lu X."/>
            <person name="Mao Y."/>
        </authorList>
    </citation>
    <scope>NUCLEOTIDE SEQUENCE [LARGE SCALE GENOMIC DNA]</scope>
    <source>
        <strain evidence="2">Ni1-3</strain>
    </source>
</reference>
<evidence type="ECO:0000256" key="1">
    <source>
        <dbReference type="SAM" id="MobiDB-lite"/>
    </source>
</evidence>
<dbReference type="RefSeq" id="WP_011711605.1">
    <property type="nucleotide sequence ID" value="NZ_CP076856.1"/>
</dbReference>
<sequence>MPKTIERHIRIADDTHPLIFAHLDQFGPKALTREMMTLMEFGLMVRQQGFNLGTVLAPKVEVESEREKVEADAEPRSPMEDDFDISDDFFVARET</sequence>
<dbReference type="EMBL" id="CP031775">
    <property type="protein sequence ID" value="QDZ92995.1"/>
    <property type="molecule type" value="Genomic_DNA"/>
</dbReference>
<name>A0A5B8R2P3_9GAMM</name>
<accession>A0A5B8R2P3</accession>
<gene>
    <name evidence="2" type="ORF">D0436_22495</name>
</gene>
<feature type="compositionally biased region" description="Basic and acidic residues" evidence="1">
    <location>
        <begin position="65"/>
        <end position="79"/>
    </location>
</feature>